<name>A0A9W8CDS0_9POAL</name>
<gene>
    <name evidence="2" type="ORF">BS78_K295000</name>
</gene>
<evidence type="ECO:0000256" key="1">
    <source>
        <dbReference type="SAM" id="MobiDB-lite"/>
    </source>
</evidence>
<proteinExistence type="predicted"/>
<organism evidence="2 3">
    <name type="scientific">Paspalum vaginatum</name>
    <name type="common">seashore paspalum</name>
    <dbReference type="NCBI Taxonomy" id="158149"/>
    <lineage>
        <taxon>Eukaryota</taxon>
        <taxon>Viridiplantae</taxon>
        <taxon>Streptophyta</taxon>
        <taxon>Embryophyta</taxon>
        <taxon>Tracheophyta</taxon>
        <taxon>Spermatophyta</taxon>
        <taxon>Magnoliopsida</taxon>
        <taxon>Liliopsida</taxon>
        <taxon>Poales</taxon>
        <taxon>Poaceae</taxon>
        <taxon>PACMAD clade</taxon>
        <taxon>Panicoideae</taxon>
        <taxon>Andropogonodae</taxon>
        <taxon>Paspaleae</taxon>
        <taxon>Paspalinae</taxon>
        <taxon>Paspalum</taxon>
    </lineage>
</organism>
<protein>
    <submittedName>
        <fullName evidence="2">Uncharacterized protein</fullName>
    </submittedName>
</protein>
<dbReference type="EMBL" id="MU629821">
    <property type="protein sequence ID" value="KAJ1255053.1"/>
    <property type="molecule type" value="Genomic_DNA"/>
</dbReference>
<comment type="caution">
    <text evidence="2">The sequence shown here is derived from an EMBL/GenBank/DDBJ whole genome shotgun (WGS) entry which is preliminary data.</text>
</comment>
<feature type="region of interest" description="Disordered" evidence="1">
    <location>
        <begin position="1"/>
        <end position="54"/>
    </location>
</feature>
<accession>A0A9W8CDS0</accession>
<dbReference type="Proteomes" id="UP001164776">
    <property type="component" value="Unassembled WGS sequence"/>
</dbReference>
<dbReference type="AlphaFoldDB" id="A0A9W8CDS0"/>
<keyword evidence="3" id="KW-1185">Reference proteome</keyword>
<reference evidence="2 3" key="1">
    <citation type="submission" date="2022-10" db="EMBL/GenBank/DDBJ databases">
        <title>WGS assembly of Paspalum vaginatum 540-79.</title>
        <authorList>
            <person name="Sun G."/>
            <person name="Wase N."/>
            <person name="Shu S."/>
            <person name="Jenkins J."/>
            <person name="Zhou B."/>
            <person name="Torres-Rodriguez J."/>
            <person name="Chen C."/>
            <person name="Sandor L."/>
            <person name="Plott C."/>
            <person name="Yoshinga Y."/>
            <person name="Daum C."/>
            <person name="Qi P."/>
            <person name="Barry K."/>
            <person name="Lipzen A."/>
            <person name="Berry L."/>
            <person name="Pedersen C."/>
            <person name="Gottilla T."/>
            <person name="Foltz A."/>
            <person name="Yu H."/>
            <person name="O'Malley R."/>
            <person name="Zhang C."/>
            <person name="Devos K."/>
            <person name="Sigmon B."/>
            <person name="Yu B."/>
            <person name="Obata T."/>
            <person name="Schmutz J."/>
            <person name="Schnable J."/>
        </authorList>
    </citation>
    <scope>NUCLEOTIDE SEQUENCE [LARGE SCALE GENOMIC DNA]</scope>
    <source>
        <strain evidence="3">cv. 540-79</strain>
    </source>
</reference>
<evidence type="ECO:0000313" key="3">
    <source>
        <dbReference type="Proteomes" id="UP001164776"/>
    </source>
</evidence>
<feature type="region of interest" description="Disordered" evidence="1">
    <location>
        <begin position="70"/>
        <end position="134"/>
    </location>
</feature>
<sequence length="134" mass="14064">MAKAQRPNARKAFPSDREPSDRAPSPAPRLGRLRHAAAARASAPPPAPRIGGFPARCHAGRQLLLGSHAACPGSQRCSTPPRSVDDGCLPRTGSWPSGRRHATPDRHNTASSAPVPRHSAGSLRRCDLPGLPVA</sequence>
<evidence type="ECO:0000313" key="2">
    <source>
        <dbReference type="EMBL" id="KAJ1255053.1"/>
    </source>
</evidence>